<feature type="region of interest" description="Disordered" evidence="1">
    <location>
        <begin position="353"/>
        <end position="380"/>
    </location>
</feature>
<organism evidence="2 3">
    <name type="scientific">Salmonella phage PVPSE1</name>
    <dbReference type="NCBI Taxonomy" id="889338"/>
    <lineage>
        <taxon>Viruses</taxon>
        <taxon>Duplodnaviria</taxon>
        <taxon>Heunggongvirae</taxon>
        <taxon>Uroviricota</taxon>
        <taxon>Caudoviricetes</taxon>
        <taxon>Vequintavirinae</taxon>
        <taxon>Seunavirus</taxon>
        <taxon>Seunavirus PVPSE1</taxon>
    </lineage>
</organism>
<reference evidence="2 3" key="1">
    <citation type="journal article" date="2011" name="J. Virol.">
        <title>Genomic and proteomic characterization of the broad host range Salmonella phage PVP-SE1 - The creation of a new phage genus.</title>
        <authorList>
            <person name="Santos S.B."/>
            <person name="Kropinski A.M."/>
            <person name="Ceyssens P.J."/>
            <person name="Ackermann H.W."/>
            <person name="Villegas A."/>
            <person name="Lavigne R."/>
            <person name="Krylov V.N."/>
            <person name="Carvalho C.M."/>
            <person name="Ferreira E.C."/>
            <person name="Azeredo J."/>
        </authorList>
    </citation>
    <scope>NUCLEOTIDE SEQUENCE [LARGE SCALE GENOMIC DNA]</scope>
    <source>
        <strain evidence="2">PVP-SE1</strain>
    </source>
</reference>
<dbReference type="EMBL" id="GU070616">
    <property type="protein sequence ID" value="ADP02434.1"/>
    <property type="molecule type" value="Genomic_DNA"/>
</dbReference>
<sequence>MSVINEYKDPMSGKVNHFAKGSIKFISIKPVKNADPDGVKRTHIPARNGQPAKVIESTHTISFLMQEVDDNNNVIDPQSQGEWIGMGEKKLHASHTDKVQVKLDSGYKDILPGMVASFPLKVSTNGDKTYVNGSLSGKTFNILDESKAGQPAPRQQPQQSAQGQQSGGGVKVYGEITAIAGNLATVNDEKNGPGNVVLSDEQLAQVQVGGRLTAFVNLADGTILNGFKAYGPVGQGTGSGGKKSGGNYDPIGVACGHGINGLKELMGAGYKVKDELETVKAIHRATVDMKAFVAERTGKDVESNAVGASAGNAILVACSRFNAKSEVTEATILESAKNVYVTLSEPFYEFLTNDGKPADQTQPQTSQEPLSGTVDVPPMDAYEPPMDFDDDIPFAPIGLQYGRNFIHCI</sequence>
<evidence type="ECO:0000313" key="2">
    <source>
        <dbReference type="EMBL" id="ADP02434.1"/>
    </source>
</evidence>
<keyword evidence="3" id="KW-1185">Reference proteome</keyword>
<feature type="region of interest" description="Disordered" evidence="1">
    <location>
        <begin position="148"/>
        <end position="168"/>
    </location>
</feature>
<dbReference type="RefSeq" id="YP_004893845.1">
    <property type="nucleotide sequence ID" value="NC_016071.1"/>
</dbReference>
<feature type="compositionally biased region" description="Polar residues" evidence="1">
    <location>
        <begin position="359"/>
        <end position="370"/>
    </location>
</feature>
<protein>
    <submittedName>
        <fullName evidence="2">Uncharacterized protein 39</fullName>
    </submittedName>
</protein>
<accession>G3BLQ4</accession>
<dbReference type="Proteomes" id="UP000008530">
    <property type="component" value="Segment"/>
</dbReference>
<dbReference type="KEGG" id="vg:11258019"/>
<name>G3BLQ4_9CAUD</name>
<proteinExistence type="predicted"/>
<evidence type="ECO:0000256" key="1">
    <source>
        <dbReference type="SAM" id="MobiDB-lite"/>
    </source>
</evidence>
<feature type="compositionally biased region" description="Low complexity" evidence="1">
    <location>
        <begin position="148"/>
        <end position="164"/>
    </location>
</feature>
<gene>
    <name evidence="2" type="primary">39</name>
</gene>
<dbReference type="OrthoDB" id="12527at10239"/>
<evidence type="ECO:0000313" key="3">
    <source>
        <dbReference type="Proteomes" id="UP000008530"/>
    </source>
</evidence>
<dbReference type="GeneID" id="11258019"/>